<evidence type="ECO:0000256" key="2">
    <source>
        <dbReference type="SAM" id="SignalP"/>
    </source>
</evidence>
<dbReference type="AlphaFoldDB" id="A0A4S2KSX9"/>
<organism evidence="3 4">
    <name type="scientific">Temnothorax longispinosus</name>
    <dbReference type="NCBI Taxonomy" id="300112"/>
    <lineage>
        <taxon>Eukaryota</taxon>
        <taxon>Metazoa</taxon>
        <taxon>Ecdysozoa</taxon>
        <taxon>Arthropoda</taxon>
        <taxon>Hexapoda</taxon>
        <taxon>Insecta</taxon>
        <taxon>Pterygota</taxon>
        <taxon>Neoptera</taxon>
        <taxon>Endopterygota</taxon>
        <taxon>Hymenoptera</taxon>
        <taxon>Apocrita</taxon>
        <taxon>Aculeata</taxon>
        <taxon>Formicoidea</taxon>
        <taxon>Formicidae</taxon>
        <taxon>Myrmicinae</taxon>
        <taxon>Temnothorax</taxon>
    </lineage>
</organism>
<feature type="region of interest" description="Disordered" evidence="1">
    <location>
        <begin position="59"/>
        <end position="102"/>
    </location>
</feature>
<evidence type="ECO:0000313" key="4">
    <source>
        <dbReference type="Proteomes" id="UP000310200"/>
    </source>
</evidence>
<feature type="compositionally biased region" description="Basic and acidic residues" evidence="1">
    <location>
        <begin position="90"/>
        <end position="102"/>
    </location>
</feature>
<reference evidence="3 4" key="1">
    <citation type="journal article" date="2019" name="Philos. Trans. R. Soc. Lond., B, Biol. Sci.">
        <title>Ant behaviour and brain gene expression of defending hosts depend on the ecological success of the intruding social parasite.</title>
        <authorList>
            <person name="Kaur R."/>
            <person name="Stoldt M."/>
            <person name="Jongepier E."/>
            <person name="Feldmeyer B."/>
            <person name="Menzel F."/>
            <person name="Bornberg-Bauer E."/>
            <person name="Foitzik S."/>
        </authorList>
    </citation>
    <scope>NUCLEOTIDE SEQUENCE [LARGE SCALE GENOMIC DNA]</scope>
    <source>
        <tissue evidence="3">Whole body</tissue>
    </source>
</reference>
<feature type="chain" id="PRO_5020950085" evidence="2">
    <location>
        <begin position="23"/>
        <end position="117"/>
    </location>
</feature>
<sequence>MPGGRRTGQIITLAYILTFRLALIRRHVVDEIATIEKINGERNSKTAKHFAVVCSEGRKSRSPGRFSIPLPRDMEPVRTDEGGWASAGVDEGRETAKADGDGGGRRAALITVLYYKN</sequence>
<evidence type="ECO:0000313" key="3">
    <source>
        <dbReference type="EMBL" id="TGZ52616.1"/>
    </source>
</evidence>
<feature type="compositionally biased region" description="Basic and acidic residues" evidence="1">
    <location>
        <begin position="72"/>
        <end position="81"/>
    </location>
</feature>
<keyword evidence="4" id="KW-1185">Reference proteome</keyword>
<proteinExistence type="predicted"/>
<protein>
    <submittedName>
        <fullName evidence="3">Uncharacterized protein</fullName>
    </submittedName>
</protein>
<dbReference type="EMBL" id="QBLH01001220">
    <property type="protein sequence ID" value="TGZ52616.1"/>
    <property type="molecule type" value="Genomic_DNA"/>
</dbReference>
<evidence type="ECO:0000256" key="1">
    <source>
        <dbReference type="SAM" id="MobiDB-lite"/>
    </source>
</evidence>
<dbReference type="Proteomes" id="UP000310200">
    <property type="component" value="Unassembled WGS sequence"/>
</dbReference>
<name>A0A4S2KSX9_9HYME</name>
<feature type="signal peptide" evidence="2">
    <location>
        <begin position="1"/>
        <end position="22"/>
    </location>
</feature>
<comment type="caution">
    <text evidence="3">The sequence shown here is derived from an EMBL/GenBank/DDBJ whole genome shotgun (WGS) entry which is preliminary data.</text>
</comment>
<accession>A0A4S2KSX9</accession>
<gene>
    <name evidence="3" type="ORF">DBV15_07107</name>
</gene>
<keyword evidence="2" id="KW-0732">Signal</keyword>